<reference evidence="2" key="2">
    <citation type="submission" date="2021-04" db="EMBL/GenBank/DDBJ databases">
        <authorList>
            <person name="Gilroy R."/>
        </authorList>
    </citation>
    <scope>NUCLEOTIDE SEQUENCE</scope>
    <source>
        <strain evidence="2">ChiSjej3B21-8574</strain>
    </source>
</reference>
<evidence type="ECO:0000313" key="3">
    <source>
        <dbReference type="Proteomes" id="UP000823904"/>
    </source>
</evidence>
<dbReference type="Gene3D" id="1.10.10.10">
    <property type="entry name" value="Winged helix-like DNA-binding domain superfamily/Winged helix DNA-binding domain"/>
    <property type="match status" value="1"/>
</dbReference>
<dbReference type="InterPro" id="IPR007627">
    <property type="entry name" value="RNA_pol_sigma70_r2"/>
</dbReference>
<name>A0A9D2T989_9FIRM</name>
<feature type="domain" description="RNA polymerase sigma-70" evidence="1">
    <location>
        <begin position="142"/>
        <end position="155"/>
    </location>
</feature>
<evidence type="ECO:0000313" key="2">
    <source>
        <dbReference type="EMBL" id="HJC49755.1"/>
    </source>
</evidence>
<dbReference type="InterPro" id="IPR007624">
    <property type="entry name" value="RNA_pol_sigma70_r3"/>
</dbReference>
<dbReference type="InterPro" id="IPR050239">
    <property type="entry name" value="Sigma-70_RNA_pol_init_factors"/>
</dbReference>
<organism evidence="2 3">
    <name type="scientific">Candidatus Anaerostipes avistercoris</name>
    <dbReference type="NCBI Taxonomy" id="2838462"/>
    <lineage>
        <taxon>Bacteria</taxon>
        <taxon>Bacillati</taxon>
        <taxon>Bacillota</taxon>
        <taxon>Clostridia</taxon>
        <taxon>Lachnospirales</taxon>
        <taxon>Lachnospiraceae</taxon>
        <taxon>Anaerostipes</taxon>
    </lineage>
</organism>
<evidence type="ECO:0000259" key="1">
    <source>
        <dbReference type="PROSITE" id="PS00715"/>
    </source>
</evidence>
<dbReference type="GO" id="GO:0006352">
    <property type="term" value="P:DNA-templated transcription initiation"/>
    <property type="evidence" value="ECO:0007669"/>
    <property type="project" value="InterPro"/>
</dbReference>
<dbReference type="GO" id="GO:0003700">
    <property type="term" value="F:DNA-binding transcription factor activity"/>
    <property type="evidence" value="ECO:0007669"/>
    <property type="project" value="InterPro"/>
</dbReference>
<dbReference type="Gene3D" id="1.20.120.1810">
    <property type="match status" value="1"/>
</dbReference>
<gene>
    <name evidence="2" type="ORF">H9754_04110</name>
</gene>
<protein>
    <submittedName>
        <fullName evidence="2">RNA polymerase subunit sigma-70</fullName>
    </submittedName>
</protein>
<dbReference type="InterPro" id="IPR013325">
    <property type="entry name" value="RNA_pol_sigma_r2"/>
</dbReference>
<dbReference type="AlphaFoldDB" id="A0A9D2T989"/>
<dbReference type="GO" id="GO:0003677">
    <property type="term" value="F:DNA binding"/>
    <property type="evidence" value="ECO:0007669"/>
    <property type="project" value="InterPro"/>
</dbReference>
<dbReference type="InterPro" id="IPR036388">
    <property type="entry name" value="WH-like_DNA-bd_sf"/>
</dbReference>
<dbReference type="PANTHER" id="PTHR30603">
    <property type="entry name" value="RNA POLYMERASE SIGMA FACTOR RPO"/>
    <property type="match status" value="1"/>
</dbReference>
<proteinExistence type="predicted"/>
<dbReference type="PROSITE" id="PS00715">
    <property type="entry name" value="SIGMA70_1"/>
    <property type="match status" value="1"/>
</dbReference>
<dbReference type="InterPro" id="IPR013324">
    <property type="entry name" value="RNA_pol_sigma_r3/r4-like"/>
</dbReference>
<sequence length="255" mass="29060">MDKNDFIKAMEEMLAVAKTNGNQISMEELLDYFSDVPMNEETRKLLFDTFEEAGVRVIGYEAEKKNETKEENTPKEKKESEVVSFYQEEVARLDLPDEETQKQLLREWLEGEGDQEQIIESLLPAVMEIAEKHKEKGVLYADLIQEGNIGLLEAMYSFDGSDAEEFLRYTAGKIEDAMLDSIAEQRGADSVGEQMAVKANRLDEASLHLTKELGREPKAEELAEYLHMTVEEVKDIMKISLDAISVMETDITMKK</sequence>
<dbReference type="Proteomes" id="UP000823904">
    <property type="component" value="Unassembled WGS sequence"/>
</dbReference>
<dbReference type="Pfam" id="PF04542">
    <property type="entry name" value="Sigma70_r2"/>
    <property type="match status" value="1"/>
</dbReference>
<comment type="caution">
    <text evidence="2">The sequence shown here is derived from an EMBL/GenBank/DDBJ whole genome shotgun (WGS) entry which is preliminary data.</text>
</comment>
<dbReference type="PANTHER" id="PTHR30603:SF60">
    <property type="entry name" value="RNA POLYMERASE SIGMA FACTOR RPOD"/>
    <property type="match status" value="1"/>
</dbReference>
<dbReference type="SUPFAM" id="SSF88946">
    <property type="entry name" value="Sigma2 domain of RNA polymerase sigma factors"/>
    <property type="match status" value="1"/>
</dbReference>
<dbReference type="SUPFAM" id="SSF88659">
    <property type="entry name" value="Sigma3 and sigma4 domains of RNA polymerase sigma factors"/>
    <property type="match status" value="1"/>
</dbReference>
<accession>A0A9D2T989</accession>
<dbReference type="Pfam" id="PF04539">
    <property type="entry name" value="Sigma70_r3"/>
    <property type="match status" value="1"/>
</dbReference>
<dbReference type="EMBL" id="DWWD01000020">
    <property type="protein sequence ID" value="HJC49755.1"/>
    <property type="molecule type" value="Genomic_DNA"/>
</dbReference>
<dbReference type="InterPro" id="IPR000943">
    <property type="entry name" value="RNA_pol_sigma70"/>
</dbReference>
<reference evidence="2" key="1">
    <citation type="journal article" date="2021" name="PeerJ">
        <title>Extensive microbial diversity within the chicken gut microbiome revealed by metagenomics and culture.</title>
        <authorList>
            <person name="Gilroy R."/>
            <person name="Ravi A."/>
            <person name="Getino M."/>
            <person name="Pursley I."/>
            <person name="Horton D.L."/>
            <person name="Alikhan N.F."/>
            <person name="Baker D."/>
            <person name="Gharbi K."/>
            <person name="Hall N."/>
            <person name="Watson M."/>
            <person name="Adriaenssens E.M."/>
            <person name="Foster-Nyarko E."/>
            <person name="Jarju S."/>
            <person name="Secka A."/>
            <person name="Antonio M."/>
            <person name="Oren A."/>
            <person name="Chaudhuri R.R."/>
            <person name="La Ragione R."/>
            <person name="Hildebrand F."/>
            <person name="Pallen M.J."/>
        </authorList>
    </citation>
    <scope>NUCLEOTIDE SEQUENCE</scope>
    <source>
        <strain evidence="2">ChiSjej3B21-8574</strain>
    </source>
</reference>